<reference evidence="1 3" key="1">
    <citation type="journal article" date="2008" name="Science">
        <title>The Physcomitrella genome reveals evolutionary insights into the conquest of land by plants.</title>
        <authorList>
            <person name="Rensing S."/>
            <person name="Lang D."/>
            <person name="Zimmer A."/>
            <person name="Terry A."/>
            <person name="Salamov A."/>
            <person name="Shapiro H."/>
            <person name="Nishiyama T."/>
            <person name="Perroud P.-F."/>
            <person name="Lindquist E."/>
            <person name="Kamisugi Y."/>
            <person name="Tanahashi T."/>
            <person name="Sakakibara K."/>
            <person name="Fujita T."/>
            <person name="Oishi K."/>
            <person name="Shin-I T."/>
            <person name="Kuroki Y."/>
            <person name="Toyoda A."/>
            <person name="Suzuki Y."/>
            <person name="Hashimoto A."/>
            <person name="Yamaguchi K."/>
            <person name="Sugano A."/>
            <person name="Kohara Y."/>
            <person name="Fujiyama A."/>
            <person name="Anterola A."/>
            <person name="Aoki S."/>
            <person name="Ashton N."/>
            <person name="Barbazuk W.B."/>
            <person name="Barker E."/>
            <person name="Bennetzen J."/>
            <person name="Bezanilla M."/>
            <person name="Blankenship R."/>
            <person name="Cho S.H."/>
            <person name="Dutcher S."/>
            <person name="Estelle M."/>
            <person name="Fawcett J.A."/>
            <person name="Gundlach H."/>
            <person name="Hanada K."/>
            <person name="Heyl A."/>
            <person name="Hicks K.A."/>
            <person name="Hugh J."/>
            <person name="Lohr M."/>
            <person name="Mayer K."/>
            <person name="Melkozernov A."/>
            <person name="Murata T."/>
            <person name="Nelson D."/>
            <person name="Pils B."/>
            <person name="Prigge M."/>
            <person name="Reiss B."/>
            <person name="Renner T."/>
            <person name="Rombauts S."/>
            <person name="Rushton P."/>
            <person name="Sanderfoot A."/>
            <person name="Schween G."/>
            <person name="Shiu S.-H."/>
            <person name="Stueber K."/>
            <person name="Theodoulou F.L."/>
            <person name="Tu H."/>
            <person name="Van de Peer Y."/>
            <person name="Verrier P.J."/>
            <person name="Waters E."/>
            <person name="Wood A."/>
            <person name="Yang L."/>
            <person name="Cove D."/>
            <person name="Cuming A."/>
            <person name="Hasebe M."/>
            <person name="Lucas S."/>
            <person name="Mishler D.B."/>
            <person name="Reski R."/>
            <person name="Grigoriev I."/>
            <person name="Quatrano R.S."/>
            <person name="Boore J.L."/>
        </authorList>
    </citation>
    <scope>NUCLEOTIDE SEQUENCE [LARGE SCALE GENOMIC DNA]</scope>
    <source>
        <strain evidence="2 3">cv. Gransden 2004</strain>
    </source>
</reference>
<gene>
    <name evidence="2" type="primary">LOC112284613</name>
    <name evidence="1" type="ORF">PHYPA_009888</name>
</gene>
<protein>
    <submittedName>
        <fullName evidence="1 2">Uncharacterized protein</fullName>
    </submittedName>
</protein>
<name>A0A2K1KA99_PHYPA</name>
<sequence length="75" mass="8598">MAVLILIACQTMQGSKKRMMAPKYEEARNGYLYIQIFKHNVAYMPGQSNSRIRSYSKKEGRSRCVVGLLNTLLLQ</sequence>
<dbReference type="Proteomes" id="UP000006727">
    <property type="component" value="Chromosome 7"/>
</dbReference>
<dbReference type="AlphaFoldDB" id="A0A2K1KA99"/>
<dbReference type="EnsemblPlants" id="Pp3c7_3990V3.1">
    <property type="protein sequence ID" value="PAC:32924825.CDS.1"/>
    <property type="gene ID" value="Pp3c7_3990"/>
</dbReference>
<reference evidence="1 3" key="2">
    <citation type="journal article" date="2018" name="Plant J.">
        <title>The Physcomitrella patens chromosome-scale assembly reveals moss genome structure and evolution.</title>
        <authorList>
            <person name="Lang D."/>
            <person name="Ullrich K.K."/>
            <person name="Murat F."/>
            <person name="Fuchs J."/>
            <person name="Jenkins J."/>
            <person name="Haas F.B."/>
            <person name="Piednoel M."/>
            <person name="Gundlach H."/>
            <person name="Van Bel M."/>
            <person name="Meyberg R."/>
            <person name="Vives C."/>
            <person name="Morata J."/>
            <person name="Symeonidi A."/>
            <person name="Hiss M."/>
            <person name="Muchero W."/>
            <person name="Kamisugi Y."/>
            <person name="Saleh O."/>
            <person name="Blanc G."/>
            <person name="Decker E.L."/>
            <person name="van Gessel N."/>
            <person name="Grimwood J."/>
            <person name="Hayes R.D."/>
            <person name="Graham S.W."/>
            <person name="Gunter L.E."/>
            <person name="McDaniel S.F."/>
            <person name="Hoernstein S.N.W."/>
            <person name="Larsson A."/>
            <person name="Li F.W."/>
            <person name="Perroud P.F."/>
            <person name="Phillips J."/>
            <person name="Ranjan P."/>
            <person name="Rokshar D.S."/>
            <person name="Rothfels C.J."/>
            <person name="Schneider L."/>
            <person name="Shu S."/>
            <person name="Stevenson D.W."/>
            <person name="Thummler F."/>
            <person name="Tillich M."/>
            <person name="Villarreal Aguilar J.C."/>
            <person name="Widiez T."/>
            <person name="Wong G.K."/>
            <person name="Wymore A."/>
            <person name="Zhang Y."/>
            <person name="Zimmer A.D."/>
            <person name="Quatrano R.S."/>
            <person name="Mayer K.F.X."/>
            <person name="Goodstein D."/>
            <person name="Casacuberta J.M."/>
            <person name="Vandepoele K."/>
            <person name="Reski R."/>
            <person name="Cuming A.C."/>
            <person name="Tuskan G.A."/>
            <person name="Maumus F."/>
            <person name="Salse J."/>
            <person name="Schmutz J."/>
            <person name="Rensing S.A."/>
        </authorList>
    </citation>
    <scope>NUCLEOTIDE SEQUENCE [LARGE SCALE GENOMIC DNA]</scope>
    <source>
        <strain evidence="2 3">cv. Gransden 2004</strain>
    </source>
</reference>
<evidence type="ECO:0000313" key="1">
    <source>
        <dbReference type="EMBL" id="PNR50702.1"/>
    </source>
</evidence>
<dbReference type="EMBL" id="ABEU02000007">
    <property type="protein sequence ID" value="PNR50702.1"/>
    <property type="molecule type" value="Genomic_DNA"/>
</dbReference>
<accession>A0A2K1KA99</accession>
<evidence type="ECO:0000313" key="3">
    <source>
        <dbReference type="Proteomes" id="UP000006727"/>
    </source>
</evidence>
<reference evidence="2" key="3">
    <citation type="submission" date="2020-12" db="UniProtKB">
        <authorList>
            <consortium name="EnsemblPlants"/>
        </authorList>
    </citation>
    <scope>IDENTIFICATION</scope>
</reference>
<organism evidence="1">
    <name type="scientific">Physcomitrium patens</name>
    <name type="common">Spreading-leaved earth moss</name>
    <name type="synonym">Physcomitrella patens</name>
    <dbReference type="NCBI Taxonomy" id="3218"/>
    <lineage>
        <taxon>Eukaryota</taxon>
        <taxon>Viridiplantae</taxon>
        <taxon>Streptophyta</taxon>
        <taxon>Embryophyta</taxon>
        <taxon>Bryophyta</taxon>
        <taxon>Bryophytina</taxon>
        <taxon>Bryopsida</taxon>
        <taxon>Funariidae</taxon>
        <taxon>Funariales</taxon>
        <taxon>Funariaceae</taxon>
        <taxon>Physcomitrium</taxon>
    </lineage>
</organism>
<evidence type="ECO:0000313" key="2">
    <source>
        <dbReference type="EnsemblPlants" id="PAC:32924825.CDS.1"/>
    </source>
</evidence>
<proteinExistence type="predicted"/>
<dbReference type="Gramene" id="Pp3c7_3990V3.1">
    <property type="protein sequence ID" value="PAC:32924825.CDS.1"/>
    <property type="gene ID" value="Pp3c7_3990"/>
</dbReference>
<keyword evidence="3" id="KW-1185">Reference proteome</keyword>